<dbReference type="EMBL" id="LAZR01044618">
    <property type="protein sequence ID" value="KKL04217.1"/>
    <property type="molecule type" value="Genomic_DNA"/>
</dbReference>
<reference evidence="1" key="1">
    <citation type="journal article" date="2015" name="Nature">
        <title>Complex archaea that bridge the gap between prokaryotes and eukaryotes.</title>
        <authorList>
            <person name="Spang A."/>
            <person name="Saw J.H."/>
            <person name="Jorgensen S.L."/>
            <person name="Zaremba-Niedzwiedzka K."/>
            <person name="Martijn J."/>
            <person name="Lind A.E."/>
            <person name="van Eijk R."/>
            <person name="Schleper C."/>
            <person name="Guy L."/>
            <person name="Ettema T.J."/>
        </authorList>
    </citation>
    <scope>NUCLEOTIDE SEQUENCE</scope>
</reference>
<gene>
    <name evidence="1" type="ORF">LCGC14_2618300</name>
</gene>
<accession>A0A0F9ARI3</accession>
<dbReference type="AlphaFoldDB" id="A0A0F9ARI3"/>
<protein>
    <submittedName>
        <fullName evidence="1">Uncharacterized protein</fullName>
    </submittedName>
</protein>
<sequence>MKFRFDEVAIEGKFRDRLDEYMLGALTVRPKPVDSELGTRIIVLDKLAKQNNPDVIAMIVRQLTEALSLKIVELQATTSRVLLVYPLQFNYIRGRFNDNGEKLLEGGFHFYTNGTEILVTAKIREVE</sequence>
<comment type="caution">
    <text evidence="1">The sequence shown here is derived from an EMBL/GenBank/DDBJ whole genome shotgun (WGS) entry which is preliminary data.</text>
</comment>
<evidence type="ECO:0000313" key="1">
    <source>
        <dbReference type="EMBL" id="KKL04217.1"/>
    </source>
</evidence>
<proteinExistence type="predicted"/>
<name>A0A0F9ARI3_9ZZZZ</name>
<organism evidence="1">
    <name type="scientific">marine sediment metagenome</name>
    <dbReference type="NCBI Taxonomy" id="412755"/>
    <lineage>
        <taxon>unclassified sequences</taxon>
        <taxon>metagenomes</taxon>
        <taxon>ecological metagenomes</taxon>
    </lineage>
</organism>